<reference evidence="9" key="1">
    <citation type="submission" date="2021-01" db="EMBL/GenBank/DDBJ databases">
        <authorList>
            <person name="Corre E."/>
            <person name="Pelletier E."/>
            <person name="Niang G."/>
            <person name="Scheremetjew M."/>
            <person name="Finn R."/>
            <person name="Kale V."/>
            <person name="Holt S."/>
            <person name="Cochrane G."/>
            <person name="Meng A."/>
            <person name="Brown T."/>
            <person name="Cohen L."/>
        </authorList>
    </citation>
    <scope>NUCLEOTIDE SEQUENCE</scope>
    <source>
        <strain evidence="9">CCMP127</strain>
    </source>
</reference>
<proteinExistence type="inferred from homology"/>
<accession>A0A7S3L3S0</accession>
<dbReference type="SUPFAM" id="SSF81524">
    <property type="entry name" value="14 kDa protein of cytochrome bc1 complex (Ubiquinol-cytochrome c reductase)"/>
    <property type="match status" value="1"/>
</dbReference>
<dbReference type="AlphaFoldDB" id="A0A7S3L3S0"/>
<protein>
    <recommendedName>
        <fullName evidence="10">Cytochrome b-c1 complex subunit 7</fullName>
    </recommendedName>
</protein>
<evidence type="ECO:0000256" key="5">
    <source>
        <dbReference type="ARBA" id="ARBA00022792"/>
    </source>
</evidence>
<organism evidence="9">
    <name type="scientific">Amphora coffeiformis</name>
    <dbReference type="NCBI Taxonomy" id="265554"/>
    <lineage>
        <taxon>Eukaryota</taxon>
        <taxon>Sar</taxon>
        <taxon>Stramenopiles</taxon>
        <taxon>Ochrophyta</taxon>
        <taxon>Bacillariophyta</taxon>
        <taxon>Bacillariophyceae</taxon>
        <taxon>Bacillariophycidae</taxon>
        <taxon>Thalassiophysales</taxon>
        <taxon>Catenulaceae</taxon>
        <taxon>Amphora</taxon>
    </lineage>
</organism>
<keyword evidence="3" id="KW-0813">Transport</keyword>
<evidence type="ECO:0000256" key="3">
    <source>
        <dbReference type="ARBA" id="ARBA00022448"/>
    </source>
</evidence>
<dbReference type="InterPro" id="IPR003197">
    <property type="entry name" value="QCR7"/>
</dbReference>
<keyword evidence="5" id="KW-0999">Mitochondrion inner membrane</keyword>
<dbReference type="EMBL" id="HBIM01009545">
    <property type="protein sequence ID" value="CAE0410589.1"/>
    <property type="molecule type" value="Transcribed_RNA"/>
</dbReference>
<evidence type="ECO:0000256" key="7">
    <source>
        <dbReference type="ARBA" id="ARBA00023128"/>
    </source>
</evidence>
<gene>
    <name evidence="9" type="ORF">ACOF00016_LOCUS8040</name>
</gene>
<keyword evidence="8" id="KW-0472">Membrane</keyword>
<comment type="subcellular location">
    <subcellularLocation>
        <location evidence="1">Mitochondrion inner membrane</location>
        <topology evidence="1">Peripheral membrane protein</topology>
        <orientation evidence="1">Matrix side</orientation>
    </subcellularLocation>
</comment>
<evidence type="ECO:0000256" key="4">
    <source>
        <dbReference type="ARBA" id="ARBA00022660"/>
    </source>
</evidence>
<dbReference type="PANTHER" id="PTHR12022">
    <property type="entry name" value="UBIQUINOL-CYTOCHROME C REDUCTASE COMPLEX 14 KD PROTEIN"/>
    <property type="match status" value="1"/>
</dbReference>
<dbReference type="GO" id="GO:0006122">
    <property type="term" value="P:mitochondrial electron transport, ubiquinol to cytochrome c"/>
    <property type="evidence" value="ECO:0007669"/>
    <property type="project" value="InterPro"/>
</dbReference>
<evidence type="ECO:0008006" key="10">
    <source>
        <dbReference type="Google" id="ProtNLM"/>
    </source>
</evidence>
<dbReference type="GO" id="GO:0045275">
    <property type="term" value="C:respiratory chain complex III"/>
    <property type="evidence" value="ECO:0007669"/>
    <property type="project" value="InterPro"/>
</dbReference>
<evidence type="ECO:0000256" key="6">
    <source>
        <dbReference type="ARBA" id="ARBA00022982"/>
    </source>
</evidence>
<dbReference type="PANTHER" id="PTHR12022:SF0">
    <property type="entry name" value="CYTOCHROME B-C1 COMPLEX SUBUNIT 7"/>
    <property type="match status" value="1"/>
</dbReference>
<evidence type="ECO:0000313" key="9">
    <source>
        <dbReference type="EMBL" id="CAE0410589.1"/>
    </source>
</evidence>
<keyword evidence="7" id="KW-0496">Mitochondrion</keyword>
<dbReference type="Pfam" id="PF02271">
    <property type="entry name" value="UCR_14kD"/>
    <property type="match status" value="1"/>
</dbReference>
<keyword evidence="6" id="KW-0249">Electron transport</keyword>
<name>A0A7S3L3S0_9STRA</name>
<dbReference type="InterPro" id="IPR036544">
    <property type="entry name" value="QCR7_sf"/>
</dbReference>
<sequence>MATQMFSKGFMNWAAKAYQKSLAGELNKMGLRWEDLIISARAPVTEAMELADPDVMKGRMRRLKRASDLSYKGKVLTDYVDVAKLEPFKFELWDDVKKLQARDEEYAIMNLHKK</sequence>
<dbReference type="Gene3D" id="1.10.1090.10">
    <property type="entry name" value="Cytochrome b-c1 complex subunit 7"/>
    <property type="match status" value="1"/>
</dbReference>
<dbReference type="GO" id="GO:0005743">
    <property type="term" value="C:mitochondrial inner membrane"/>
    <property type="evidence" value="ECO:0007669"/>
    <property type="project" value="UniProtKB-SubCell"/>
</dbReference>
<evidence type="ECO:0000256" key="2">
    <source>
        <dbReference type="ARBA" id="ARBA00008554"/>
    </source>
</evidence>
<evidence type="ECO:0000256" key="8">
    <source>
        <dbReference type="ARBA" id="ARBA00023136"/>
    </source>
</evidence>
<comment type="similarity">
    <text evidence="2">Belongs to the UQCRB/QCR7 family.</text>
</comment>
<keyword evidence="4" id="KW-0679">Respiratory chain</keyword>
<evidence type="ECO:0000256" key="1">
    <source>
        <dbReference type="ARBA" id="ARBA00004443"/>
    </source>
</evidence>